<keyword evidence="3 6" id="KW-0812">Transmembrane</keyword>
<organism evidence="8 9">
    <name type="scientific">Idiomarina xiamenensis 10-D-4</name>
    <dbReference type="NCBI Taxonomy" id="740709"/>
    <lineage>
        <taxon>Bacteria</taxon>
        <taxon>Pseudomonadati</taxon>
        <taxon>Pseudomonadota</taxon>
        <taxon>Gammaproteobacteria</taxon>
        <taxon>Alteromonadales</taxon>
        <taxon>Idiomarinaceae</taxon>
        <taxon>Idiomarina</taxon>
    </lineage>
</organism>
<accession>K2K5X0</accession>
<dbReference type="OrthoDB" id="9762978at2"/>
<reference evidence="8 9" key="1">
    <citation type="journal article" date="2012" name="J. Bacteriol.">
        <title>Genome Sequence of Idiomarina xiamenensis Type Strain 10-D-4.</title>
        <authorList>
            <person name="Lai Q."/>
            <person name="Wang L."/>
            <person name="Wang W."/>
            <person name="Shao Z."/>
        </authorList>
    </citation>
    <scope>NUCLEOTIDE SEQUENCE [LARGE SCALE GENOMIC DNA]</scope>
    <source>
        <strain evidence="8 9">10-D-4</strain>
    </source>
</reference>
<gene>
    <name evidence="8" type="ORF">A10D4_13401</name>
</gene>
<keyword evidence="2" id="KW-1003">Cell membrane</keyword>
<sequence>MEANWLSLLPSLLAIIFAIVTRRVLLALIGGIILANILLFWPQPMAIAEQSLVAAWQSLSDANNVLVWFFTLGIGALFGVLERGGTFSHFVMALERRQWVDSPRRARLFTWIMGVVVFIESNVTIMIAGTTSRPVYDRLRIAREKLAYIVDSTCAPICILIPLNAWGAFNLTIIGNQGVSDPLGTFITSLGFSFYAIFAVLLALLVAWFDWNLGPMKAAERRAKHGQVEVKQQQPSSEAGYHSSAANGTGAVWVVVASLVSMVVLVPLLLLWTGDGVLTQGDGTLSVFLAIYSALAIALVGTYWTLNRGAWALLKDAVAGARKILPLAVILWLSITLGDMTKALQTGQYLASILDQSVSLWALLPLIFIISGLTGFSIGSSWGTFAIMLPLAIPLALSLGLPP</sequence>
<dbReference type="GO" id="GO:0005886">
    <property type="term" value="C:plasma membrane"/>
    <property type="evidence" value="ECO:0007669"/>
    <property type="project" value="UniProtKB-SubCell"/>
</dbReference>
<dbReference type="eggNOG" id="COG1757">
    <property type="taxonomic scope" value="Bacteria"/>
</dbReference>
<proteinExistence type="predicted"/>
<dbReference type="PANTHER" id="PTHR43478:SF1">
    <property type="entry name" value="NA+_H+ ANTIPORTER NHAC-LIKE C-TERMINAL DOMAIN-CONTAINING PROTEIN"/>
    <property type="match status" value="1"/>
</dbReference>
<dbReference type="RefSeq" id="WP_008490139.1">
    <property type="nucleotide sequence ID" value="NZ_AMRG01000045.1"/>
</dbReference>
<evidence type="ECO:0000313" key="8">
    <source>
        <dbReference type="EMBL" id="EKE78269.1"/>
    </source>
</evidence>
<dbReference type="PANTHER" id="PTHR43478">
    <property type="entry name" value="NA+/H+ ANTIPORTER-RELATED"/>
    <property type="match status" value="1"/>
</dbReference>
<evidence type="ECO:0000256" key="5">
    <source>
        <dbReference type="ARBA" id="ARBA00023136"/>
    </source>
</evidence>
<feature type="domain" description="Na+/H+ antiporter NhaC-like C-terminal" evidence="7">
    <location>
        <begin position="183"/>
        <end position="401"/>
    </location>
</feature>
<dbReference type="STRING" id="740709.A10D4_13401"/>
<keyword evidence="4 6" id="KW-1133">Transmembrane helix</keyword>
<evidence type="ECO:0000256" key="1">
    <source>
        <dbReference type="ARBA" id="ARBA00004651"/>
    </source>
</evidence>
<evidence type="ECO:0000256" key="4">
    <source>
        <dbReference type="ARBA" id="ARBA00022989"/>
    </source>
</evidence>
<evidence type="ECO:0000259" key="7">
    <source>
        <dbReference type="Pfam" id="PF03553"/>
    </source>
</evidence>
<evidence type="ECO:0000256" key="2">
    <source>
        <dbReference type="ARBA" id="ARBA00022475"/>
    </source>
</evidence>
<feature type="transmembrane region" description="Helical" evidence="6">
    <location>
        <begin position="108"/>
        <end position="128"/>
    </location>
</feature>
<name>K2K5X0_9GAMM</name>
<feature type="transmembrane region" description="Helical" evidence="6">
    <location>
        <begin position="251"/>
        <end position="272"/>
    </location>
</feature>
<dbReference type="InterPro" id="IPR018461">
    <property type="entry name" value="Na/H_Antiport_NhaC-like_C"/>
</dbReference>
<keyword evidence="5 6" id="KW-0472">Membrane</keyword>
<feature type="transmembrane region" description="Helical" evidence="6">
    <location>
        <begin position="382"/>
        <end position="401"/>
    </location>
</feature>
<feature type="transmembrane region" description="Helical" evidence="6">
    <location>
        <begin position="148"/>
        <end position="171"/>
    </location>
</feature>
<feature type="transmembrane region" description="Helical" evidence="6">
    <location>
        <begin position="65"/>
        <end position="87"/>
    </location>
</feature>
<feature type="transmembrane region" description="Helical" evidence="6">
    <location>
        <begin position="183"/>
        <end position="209"/>
    </location>
</feature>
<evidence type="ECO:0000256" key="6">
    <source>
        <dbReference type="SAM" id="Phobius"/>
    </source>
</evidence>
<dbReference type="Proteomes" id="UP000014115">
    <property type="component" value="Unassembled WGS sequence"/>
</dbReference>
<feature type="transmembrane region" description="Helical" evidence="6">
    <location>
        <begin position="353"/>
        <end position="376"/>
    </location>
</feature>
<comment type="subcellular location">
    <subcellularLocation>
        <location evidence="1">Cell membrane</location>
        <topology evidence="1">Multi-pass membrane protein</topology>
    </subcellularLocation>
</comment>
<dbReference type="EMBL" id="AMRG01000045">
    <property type="protein sequence ID" value="EKE78269.1"/>
    <property type="molecule type" value="Genomic_DNA"/>
</dbReference>
<evidence type="ECO:0000256" key="3">
    <source>
        <dbReference type="ARBA" id="ARBA00022692"/>
    </source>
</evidence>
<feature type="transmembrane region" description="Helical" evidence="6">
    <location>
        <begin position="324"/>
        <end position="341"/>
    </location>
</feature>
<dbReference type="Pfam" id="PF03553">
    <property type="entry name" value="Na_H_antiporter"/>
    <property type="match status" value="1"/>
</dbReference>
<feature type="transmembrane region" description="Helical" evidence="6">
    <location>
        <begin position="12"/>
        <end position="41"/>
    </location>
</feature>
<protein>
    <submittedName>
        <fullName evidence="8">Na+/H+ antiporter</fullName>
    </submittedName>
</protein>
<dbReference type="AlphaFoldDB" id="K2K5X0"/>
<comment type="caution">
    <text evidence="8">The sequence shown here is derived from an EMBL/GenBank/DDBJ whole genome shotgun (WGS) entry which is preliminary data.</text>
</comment>
<keyword evidence="9" id="KW-1185">Reference proteome</keyword>
<evidence type="ECO:0000313" key="9">
    <source>
        <dbReference type="Proteomes" id="UP000014115"/>
    </source>
</evidence>
<feature type="non-terminal residue" evidence="8">
    <location>
        <position position="403"/>
    </location>
</feature>
<feature type="transmembrane region" description="Helical" evidence="6">
    <location>
        <begin position="284"/>
        <end position="304"/>
    </location>
</feature>